<keyword evidence="3 6" id="KW-0813">Transport</keyword>
<dbReference type="GO" id="GO:0006623">
    <property type="term" value="P:protein targeting to vacuole"/>
    <property type="evidence" value="ECO:0007669"/>
    <property type="project" value="TreeGrafter"/>
</dbReference>
<keyword evidence="4" id="KW-0967">Endosome</keyword>
<name>A0A9P6VWI3_RHOMI</name>
<evidence type="ECO:0000256" key="5">
    <source>
        <dbReference type="ARBA" id="ARBA00022927"/>
    </source>
</evidence>
<dbReference type="InterPro" id="IPR037202">
    <property type="entry name" value="ESCRT_assembly_dom"/>
</dbReference>
<evidence type="ECO:0000256" key="4">
    <source>
        <dbReference type="ARBA" id="ARBA00022753"/>
    </source>
</evidence>
<dbReference type="PROSITE" id="PS51314">
    <property type="entry name" value="VPS37_C"/>
    <property type="match status" value="1"/>
</dbReference>
<comment type="similarity">
    <text evidence="2">Belongs to the VPS37 family.</text>
</comment>
<protein>
    <recommendedName>
        <fullName evidence="8">VPS37 C-terminal domain-containing protein</fullName>
    </recommendedName>
</protein>
<evidence type="ECO:0000256" key="7">
    <source>
        <dbReference type="SAM" id="MobiDB-lite"/>
    </source>
</evidence>
<dbReference type="GO" id="GO:0043162">
    <property type="term" value="P:ubiquitin-dependent protein catabolic process via the multivesicular body sorting pathway"/>
    <property type="evidence" value="ECO:0007669"/>
    <property type="project" value="TreeGrafter"/>
</dbReference>
<feature type="domain" description="VPS37 C-terminal" evidence="8">
    <location>
        <begin position="112"/>
        <end position="195"/>
    </location>
</feature>
<evidence type="ECO:0000256" key="6">
    <source>
        <dbReference type="PROSITE-ProRule" id="PRU00646"/>
    </source>
</evidence>
<dbReference type="InterPro" id="IPR029012">
    <property type="entry name" value="Helix_hairpin_bin_sf"/>
</dbReference>
<evidence type="ECO:0000259" key="8">
    <source>
        <dbReference type="PROSITE" id="PS51314"/>
    </source>
</evidence>
<sequence>MSSAPLSSAPTASSATTSTAAAGHGVIDDALARDYPQVAQLPKDELQRLLEDDAYFDAYFNTSPQALAYHDAVQRKMQQNIHLARESEALKPQLDALRQDTARCFHDATDLKQQWALLEQAQQDAYRRFSQPAQLARYRAATTTQEHLSDALVDAFLNGDGDDESFVKQYREIRKVFHKREIGLQKWDEGKVVWM</sequence>
<feature type="region of interest" description="Disordered" evidence="7">
    <location>
        <begin position="1"/>
        <end position="20"/>
    </location>
</feature>
<evidence type="ECO:0000313" key="10">
    <source>
        <dbReference type="Proteomes" id="UP000777482"/>
    </source>
</evidence>
<organism evidence="9 10">
    <name type="scientific">Rhodotorula mucilaginosa</name>
    <name type="common">Yeast</name>
    <name type="synonym">Rhodotorula rubra</name>
    <dbReference type="NCBI Taxonomy" id="5537"/>
    <lineage>
        <taxon>Eukaryota</taxon>
        <taxon>Fungi</taxon>
        <taxon>Dikarya</taxon>
        <taxon>Basidiomycota</taxon>
        <taxon>Pucciniomycotina</taxon>
        <taxon>Microbotryomycetes</taxon>
        <taxon>Sporidiobolales</taxon>
        <taxon>Sporidiobolaceae</taxon>
        <taxon>Rhodotorula</taxon>
    </lineage>
</organism>
<gene>
    <name evidence="9" type="ORF">C6P46_000455</name>
</gene>
<proteinExistence type="inferred from homology"/>
<dbReference type="EMBL" id="PUHQ01000104">
    <property type="protein sequence ID" value="KAG0656087.1"/>
    <property type="molecule type" value="Genomic_DNA"/>
</dbReference>
<dbReference type="Gene3D" id="1.10.287.660">
    <property type="entry name" value="Helix hairpin bin"/>
    <property type="match status" value="1"/>
</dbReference>
<evidence type="ECO:0000256" key="2">
    <source>
        <dbReference type="ARBA" id="ARBA00007617"/>
    </source>
</evidence>
<dbReference type="PANTHER" id="PTHR13678:SF2">
    <property type="entry name" value="VACUOLAR PROTEIN SORTING-ASSOCIATED PROTEIN 37A"/>
    <property type="match status" value="1"/>
</dbReference>
<evidence type="ECO:0000256" key="3">
    <source>
        <dbReference type="ARBA" id="ARBA00022448"/>
    </source>
</evidence>
<dbReference type="SUPFAM" id="SSF140111">
    <property type="entry name" value="Endosomal sorting complex assembly domain"/>
    <property type="match status" value="1"/>
</dbReference>
<dbReference type="OrthoDB" id="10260857at2759"/>
<dbReference type="Pfam" id="PF07200">
    <property type="entry name" value="Mod_r"/>
    <property type="match status" value="1"/>
</dbReference>
<dbReference type="GO" id="GO:0000813">
    <property type="term" value="C:ESCRT I complex"/>
    <property type="evidence" value="ECO:0007669"/>
    <property type="project" value="TreeGrafter"/>
</dbReference>
<dbReference type="InterPro" id="IPR009851">
    <property type="entry name" value="Mod_r"/>
</dbReference>
<dbReference type="GO" id="GO:0006612">
    <property type="term" value="P:protein targeting to membrane"/>
    <property type="evidence" value="ECO:0007669"/>
    <property type="project" value="TreeGrafter"/>
</dbReference>
<evidence type="ECO:0000313" key="9">
    <source>
        <dbReference type="EMBL" id="KAG0656087.1"/>
    </source>
</evidence>
<reference evidence="9 10" key="1">
    <citation type="submission" date="2020-11" db="EMBL/GenBank/DDBJ databases">
        <title>Kefir isolates.</title>
        <authorList>
            <person name="Marcisauskas S."/>
            <person name="Kim Y."/>
            <person name="Blasche S."/>
        </authorList>
    </citation>
    <scope>NUCLEOTIDE SEQUENCE [LARGE SCALE GENOMIC DNA]</scope>
    <source>
        <strain evidence="9 10">KR</strain>
    </source>
</reference>
<evidence type="ECO:0000256" key="1">
    <source>
        <dbReference type="ARBA" id="ARBA00004177"/>
    </source>
</evidence>
<dbReference type="Proteomes" id="UP000777482">
    <property type="component" value="Unassembled WGS sequence"/>
</dbReference>
<dbReference type="PANTHER" id="PTHR13678">
    <property type="entry name" value="VACUOLAR PROTEIN SORTING-ASSOCIATED PROTEIN 37"/>
    <property type="match status" value="1"/>
</dbReference>
<keyword evidence="10" id="KW-1185">Reference proteome</keyword>
<dbReference type="AlphaFoldDB" id="A0A9P6VWI3"/>
<keyword evidence="5 6" id="KW-0653">Protein transport</keyword>
<accession>A0A9P6VWI3</accession>
<comment type="subcellular location">
    <subcellularLocation>
        <location evidence="1">Endosome</location>
    </subcellularLocation>
</comment>
<comment type="caution">
    <text evidence="9">The sequence shown here is derived from an EMBL/GenBank/DDBJ whole genome shotgun (WGS) entry which is preliminary data.</text>
</comment>